<dbReference type="AlphaFoldDB" id="A0A841PUC7"/>
<dbReference type="Proteomes" id="UP000568839">
    <property type="component" value="Unassembled WGS sequence"/>
</dbReference>
<evidence type="ECO:0000256" key="1">
    <source>
        <dbReference type="SAM" id="Phobius"/>
    </source>
</evidence>
<gene>
    <name evidence="2" type="ORF">HNR44_001879</name>
</gene>
<keyword evidence="3" id="KW-1185">Reference proteome</keyword>
<name>A0A841PUC7_9BACL</name>
<keyword evidence="1" id="KW-0472">Membrane</keyword>
<comment type="caution">
    <text evidence="2">The sequence shown here is derived from an EMBL/GenBank/DDBJ whole genome shotgun (WGS) entry which is preliminary data.</text>
</comment>
<keyword evidence="1" id="KW-0812">Transmembrane</keyword>
<feature type="transmembrane region" description="Helical" evidence="1">
    <location>
        <begin position="40"/>
        <end position="60"/>
    </location>
</feature>
<feature type="transmembrane region" description="Helical" evidence="1">
    <location>
        <begin position="6"/>
        <end position="28"/>
    </location>
</feature>
<dbReference type="GO" id="GO:0016740">
    <property type="term" value="F:transferase activity"/>
    <property type="evidence" value="ECO:0007669"/>
    <property type="project" value="UniProtKB-KW"/>
</dbReference>
<organism evidence="2 3">
    <name type="scientific">Geomicrobium halophilum</name>
    <dbReference type="NCBI Taxonomy" id="549000"/>
    <lineage>
        <taxon>Bacteria</taxon>
        <taxon>Bacillati</taxon>
        <taxon>Bacillota</taxon>
        <taxon>Bacilli</taxon>
        <taxon>Bacillales</taxon>
        <taxon>Geomicrobium</taxon>
    </lineage>
</organism>
<sequence>MVLGWAFAAMSLLIIPILFGAAAVIMGYLYKKHDDQHGTIIMIASIGTAIFGVLLGAITYPY</sequence>
<keyword evidence="1" id="KW-1133">Transmembrane helix</keyword>
<dbReference type="RefSeq" id="WP_184403842.1">
    <property type="nucleotide sequence ID" value="NZ_JACHHJ010000002.1"/>
</dbReference>
<reference evidence="2 3" key="1">
    <citation type="submission" date="2020-08" db="EMBL/GenBank/DDBJ databases">
        <title>Genomic Encyclopedia of Type Strains, Phase IV (KMG-IV): sequencing the most valuable type-strain genomes for metagenomic binning, comparative biology and taxonomic classification.</title>
        <authorList>
            <person name="Goeker M."/>
        </authorList>
    </citation>
    <scope>NUCLEOTIDE SEQUENCE [LARGE SCALE GENOMIC DNA]</scope>
    <source>
        <strain evidence="2 3">DSM 21769</strain>
    </source>
</reference>
<keyword evidence="2" id="KW-0808">Transferase</keyword>
<accession>A0A841PUC7</accession>
<evidence type="ECO:0000313" key="3">
    <source>
        <dbReference type="Proteomes" id="UP000568839"/>
    </source>
</evidence>
<protein>
    <submittedName>
        <fullName evidence="2">Phosphoglycerol transferase MdoB-like AlkP superfamily enzyme</fullName>
    </submittedName>
</protein>
<proteinExistence type="predicted"/>
<evidence type="ECO:0000313" key="2">
    <source>
        <dbReference type="EMBL" id="MBB6449901.1"/>
    </source>
</evidence>
<dbReference type="EMBL" id="JACHHJ010000002">
    <property type="protein sequence ID" value="MBB6449901.1"/>
    <property type="molecule type" value="Genomic_DNA"/>
</dbReference>